<dbReference type="OrthoDB" id="709503at2"/>
<dbReference type="Proteomes" id="UP000006073">
    <property type="component" value="Unassembled WGS sequence"/>
</dbReference>
<comment type="caution">
    <text evidence="1">The sequence shown here is derived from an EMBL/GenBank/DDBJ whole genome shotgun (WGS) entry which is preliminary data.</text>
</comment>
<protein>
    <submittedName>
        <fullName evidence="1">Uncharacterized protein</fullName>
    </submittedName>
</protein>
<gene>
    <name evidence="1" type="ORF">A33Q_2745</name>
</gene>
<dbReference type="RefSeq" id="WP_016255204.1">
    <property type="nucleotide sequence ID" value="NZ_ALWO02000036.1"/>
</dbReference>
<sequence length="147" mass="16797">MRPTKAGQVVRFHTPYPDEDPNMIYHLLDFDDSGRFPTPPAEIKPIFSDFSFVPINRVRLEELEVVEFDLKDLLGYPVMILKEDQSKVSGKVYQLYQDKIVPELHVKNGKGVETNVKLTIKDALGSVHTGMLFVTPEVKLENLRTIL</sequence>
<dbReference type="STRING" id="1189612.A33Q_2745"/>
<organism evidence="1 2">
    <name type="scientific">Indibacter alkaliphilus (strain CCUG 57479 / KCTC 22604 / LW1)</name>
    <dbReference type="NCBI Taxonomy" id="1189612"/>
    <lineage>
        <taxon>Bacteria</taxon>
        <taxon>Pseudomonadati</taxon>
        <taxon>Bacteroidota</taxon>
        <taxon>Cytophagia</taxon>
        <taxon>Cytophagales</taxon>
        <taxon>Cyclobacteriaceae</taxon>
    </lineage>
</organism>
<evidence type="ECO:0000313" key="1">
    <source>
        <dbReference type="EMBL" id="EOZ96152.1"/>
    </source>
</evidence>
<accession>S2DAB3</accession>
<dbReference type="EMBL" id="ALWO02000036">
    <property type="protein sequence ID" value="EOZ96152.1"/>
    <property type="molecule type" value="Genomic_DNA"/>
</dbReference>
<name>S2DAB3_INDAL</name>
<evidence type="ECO:0000313" key="2">
    <source>
        <dbReference type="Proteomes" id="UP000006073"/>
    </source>
</evidence>
<dbReference type="AlphaFoldDB" id="S2DAB3"/>
<proteinExistence type="predicted"/>
<reference evidence="1 2" key="1">
    <citation type="journal article" date="2013" name="Genome Announc.">
        <title>Draft Genome Sequence of Indibacter alkaliphilus Strain LW1T, Isolated from Lonar Lake, a Haloalkaline Lake in the Buldana District of Maharashtra, India.</title>
        <authorList>
            <person name="Singh A."/>
            <person name="Kumar Jangir P."/>
            <person name="Sharma R."/>
            <person name="Singh A."/>
            <person name="Kumar Pinnaka A."/>
            <person name="Shivaji S."/>
        </authorList>
    </citation>
    <scope>NUCLEOTIDE SEQUENCE [LARGE SCALE GENOMIC DNA]</scope>
    <source>
        <strain evidence="2">CCUG 57479 / KCTC 22604 / LW1</strain>
    </source>
</reference>
<dbReference type="eggNOG" id="ENOG50346UI">
    <property type="taxonomic scope" value="Bacteria"/>
</dbReference>
<keyword evidence="2" id="KW-1185">Reference proteome</keyword>